<keyword evidence="1" id="KW-0812">Transmembrane</keyword>
<keyword evidence="3" id="KW-1185">Reference proteome</keyword>
<keyword evidence="1" id="KW-1133">Transmembrane helix</keyword>
<sequence length="64" mass="7696">MLRSTPLSTNKYVSNEAFATKSRRWLENLAIVCTCLCFRWLIFLFFPFSLNRKMEIRDSIMRKT</sequence>
<keyword evidence="1" id="KW-0472">Membrane</keyword>
<accession>A0A5N6VG66</accession>
<organism evidence="2 3">
    <name type="scientific">Aspergillus transmontanensis</name>
    <dbReference type="NCBI Taxonomy" id="1034304"/>
    <lineage>
        <taxon>Eukaryota</taxon>
        <taxon>Fungi</taxon>
        <taxon>Dikarya</taxon>
        <taxon>Ascomycota</taxon>
        <taxon>Pezizomycotina</taxon>
        <taxon>Eurotiomycetes</taxon>
        <taxon>Eurotiomycetidae</taxon>
        <taxon>Eurotiales</taxon>
        <taxon>Aspergillaceae</taxon>
        <taxon>Aspergillus</taxon>
        <taxon>Aspergillus subgen. Circumdati</taxon>
    </lineage>
</organism>
<gene>
    <name evidence="2" type="ORF">BDV41DRAFT_555684</name>
</gene>
<evidence type="ECO:0000256" key="1">
    <source>
        <dbReference type="SAM" id="Phobius"/>
    </source>
</evidence>
<proteinExistence type="predicted"/>
<reference evidence="3" key="1">
    <citation type="submission" date="2019-04" db="EMBL/GenBank/DDBJ databases">
        <title>Friends and foes A comparative genomics studyof 23 Aspergillus species from section Flavi.</title>
        <authorList>
            <consortium name="DOE Joint Genome Institute"/>
            <person name="Kjaerbolling I."/>
            <person name="Vesth T."/>
            <person name="Frisvad J.C."/>
            <person name="Nybo J.L."/>
            <person name="Theobald S."/>
            <person name="Kildgaard S."/>
            <person name="Isbrandt T."/>
            <person name="Kuo A."/>
            <person name="Sato A."/>
            <person name="Lyhne E.K."/>
            <person name="Kogle M.E."/>
            <person name="Wiebenga A."/>
            <person name="Kun R.S."/>
            <person name="Lubbers R.J."/>
            <person name="Makela M.R."/>
            <person name="Barry K."/>
            <person name="Chovatia M."/>
            <person name="Clum A."/>
            <person name="Daum C."/>
            <person name="Haridas S."/>
            <person name="He G."/>
            <person name="LaButti K."/>
            <person name="Lipzen A."/>
            <person name="Mondo S."/>
            <person name="Riley R."/>
            <person name="Salamov A."/>
            <person name="Simmons B.A."/>
            <person name="Magnuson J.K."/>
            <person name="Henrissat B."/>
            <person name="Mortensen U.H."/>
            <person name="Larsen T.O."/>
            <person name="Devries R.P."/>
            <person name="Grigoriev I.V."/>
            <person name="Machida M."/>
            <person name="Baker S.E."/>
            <person name="Andersen M.R."/>
        </authorList>
    </citation>
    <scope>NUCLEOTIDE SEQUENCE [LARGE SCALE GENOMIC DNA]</scope>
    <source>
        <strain evidence="3">CBS 130015</strain>
    </source>
</reference>
<protein>
    <submittedName>
        <fullName evidence="2">Uncharacterized protein</fullName>
    </submittedName>
</protein>
<dbReference type="AlphaFoldDB" id="A0A5N6VG66"/>
<dbReference type="EMBL" id="ML738415">
    <property type="protein sequence ID" value="KAE8307156.1"/>
    <property type="molecule type" value="Genomic_DNA"/>
</dbReference>
<evidence type="ECO:0000313" key="2">
    <source>
        <dbReference type="EMBL" id="KAE8307156.1"/>
    </source>
</evidence>
<name>A0A5N6VG66_9EURO</name>
<dbReference type="Proteomes" id="UP000325433">
    <property type="component" value="Unassembled WGS sequence"/>
</dbReference>
<feature type="transmembrane region" description="Helical" evidence="1">
    <location>
        <begin position="29"/>
        <end position="50"/>
    </location>
</feature>
<evidence type="ECO:0000313" key="3">
    <source>
        <dbReference type="Proteomes" id="UP000325433"/>
    </source>
</evidence>